<organism evidence="2 3">
    <name type="scientific">Datura stramonium</name>
    <name type="common">Jimsonweed</name>
    <name type="synonym">Common thornapple</name>
    <dbReference type="NCBI Taxonomy" id="4076"/>
    <lineage>
        <taxon>Eukaryota</taxon>
        <taxon>Viridiplantae</taxon>
        <taxon>Streptophyta</taxon>
        <taxon>Embryophyta</taxon>
        <taxon>Tracheophyta</taxon>
        <taxon>Spermatophyta</taxon>
        <taxon>Magnoliopsida</taxon>
        <taxon>eudicotyledons</taxon>
        <taxon>Gunneridae</taxon>
        <taxon>Pentapetalae</taxon>
        <taxon>asterids</taxon>
        <taxon>lamiids</taxon>
        <taxon>Solanales</taxon>
        <taxon>Solanaceae</taxon>
        <taxon>Solanoideae</taxon>
        <taxon>Datureae</taxon>
        <taxon>Datura</taxon>
    </lineage>
</organism>
<reference evidence="2 3" key="1">
    <citation type="journal article" date="2021" name="BMC Genomics">
        <title>Datura genome reveals duplications of psychoactive alkaloid biosynthetic genes and high mutation rate following tissue culture.</title>
        <authorList>
            <person name="Rajewski A."/>
            <person name="Carter-House D."/>
            <person name="Stajich J."/>
            <person name="Litt A."/>
        </authorList>
    </citation>
    <scope>NUCLEOTIDE SEQUENCE [LARGE SCALE GENOMIC DNA]</scope>
    <source>
        <strain evidence="2">AR-01</strain>
    </source>
</reference>
<keyword evidence="3" id="KW-1185">Reference proteome</keyword>
<name>A0ABS8RNP9_DATST</name>
<feature type="region of interest" description="Disordered" evidence="1">
    <location>
        <begin position="29"/>
        <end position="62"/>
    </location>
</feature>
<proteinExistence type="predicted"/>
<dbReference type="Proteomes" id="UP000823775">
    <property type="component" value="Unassembled WGS sequence"/>
</dbReference>
<gene>
    <name evidence="2" type="ORF">HAX54_041926</name>
</gene>
<evidence type="ECO:0000313" key="3">
    <source>
        <dbReference type="Proteomes" id="UP000823775"/>
    </source>
</evidence>
<evidence type="ECO:0000256" key="1">
    <source>
        <dbReference type="SAM" id="MobiDB-lite"/>
    </source>
</evidence>
<accession>A0ABS8RNP9</accession>
<sequence>MKIIEGGNEQQILLRSYFIRAKSKEIFDWAPRRRPPDRPPRGKEKNIRPEQKKDKKDEDSPFELLIKAQTHKTLETVDHPKLEKKKLKIVEGEHGGKTKQNSIFTGSIWG</sequence>
<dbReference type="EMBL" id="JACEIK010000061">
    <property type="protein sequence ID" value="MCD7448435.1"/>
    <property type="molecule type" value="Genomic_DNA"/>
</dbReference>
<feature type="compositionally biased region" description="Basic and acidic residues" evidence="1">
    <location>
        <begin position="29"/>
        <end position="59"/>
    </location>
</feature>
<evidence type="ECO:0000313" key="2">
    <source>
        <dbReference type="EMBL" id="MCD7448435.1"/>
    </source>
</evidence>
<comment type="caution">
    <text evidence="2">The sequence shown here is derived from an EMBL/GenBank/DDBJ whole genome shotgun (WGS) entry which is preliminary data.</text>
</comment>
<protein>
    <submittedName>
        <fullName evidence="2">Uncharacterized protein</fullName>
    </submittedName>
</protein>